<name>A0ABN1J6W2_9CLOT</name>
<dbReference type="SUPFAM" id="SSF52218">
    <property type="entry name" value="Flavoproteins"/>
    <property type="match status" value="1"/>
</dbReference>
<dbReference type="InterPro" id="IPR029039">
    <property type="entry name" value="Flavoprotein-like_sf"/>
</dbReference>
<dbReference type="InterPro" id="IPR005025">
    <property type="entry name" value="FMN_Rdtase-like_dom"/>
</dbReference>
<evidence type="ECO:0000313" key="2">
    <source>
        <dbReference type="EMBL" id="GAA0730304.1"/>
    </source>
</evidence>
<comment type="caution">
    <text evidence="2">The sequence shown here is derived from an EMBL/GenBank/DDBJ whole genome shotgun (WGS) entry which is preliminary data.</text>
</comment>
<protein>
    <recommendedName>
        <fullName evidence="1">NADPH-dependent FMN reductase-like domain-containing protein</fullName>
    </recommendedName>
</protein>
<gene>
    <name evidence="2" type="ORF">GCM10008905_31410</name>
</gene>
<feature type="domain" description="NADPH-dependent FMN reductase-like" evidence="1">
    <location>
        <begin position="32"/>
        <end position="94"/>
    </location>
</feature>
<sequence length="217" mass="24658">MSTIILNGSPKGKNGNSEIFIKQFLKGMKTPCEVKCISKENPSTLAEYVKGFDTIILALPLYIHSMPGVTMRFIEHLEPAETSENKSIGFILQGGFPESCQYKYVERYFGSLSKELNRNYLGTVIKGNSANIHGMPSFMKRKLFTVLESLGEIYERTHTFDKAIIESLKRPYEFSGFDLKIMKFVTKIGLVNSMWNKSLKQNGAFDKNLDKPFLQKN</sequence>
<reference evidence="2 3" key="1">
    <citation type="journal article" date="2019" name="Int. J. Syst. Evol. Microbiol.">
        <title>The Global Catalogue of Microorganisms (GCM) 10K type strain sequencing project: providing services to taxonomists for standard genome sequencing and annotation.</title>
        <authorList>
            <consortium name="The Broad Institute Genomics Platform"/>
            <consortium name="The Broad Institute Genome Sequencing Center for Infectious Disease"/>
            <person name="Wu L."/>
            <person name="Ma J."/>
        </authorList>
    </citation>
    <scope>NUCLEOTIDE SEQUENCE [LARGE SCALE GENOMIC DNA]</scope>
    <source>
        <strain evidence="2 3">JCM 1405</strain>
    </source>
</reference>
<dbReference type="RefSeq" id="WP_343771225.1">
    <property type="nucleotide sequence ID" value="NZ_BAAACF010000012.1"/>
</dbReference>
<evidence type="ECO:0000259" key="1">
    <source>
        <dbReference type="Pfam" id="PF03358"/>
    </source>
</evidence>
<proteinExistence type="predicted"/>
<dbReference type="Pfam" id="PF03358">
    <property type="entry name" value="FMN_red"/>
    <property type="match status" value="1"/>
</dbReference>
<dbReference type="Proteomes" id="UP001500339">
    <property type="component" value="Unassembled WGS sequence"/>
</dbReference>
<evidence type="ECO:0000313" key="3">
    <source>
        <dbReference type="Proteomes" id="UP001500339"/>
    </source>
</evidence>
<organism evidence="2 3">
    <name type="scientific">Clostridium malenominatum</name>
    <dbReference type="NCBI Taxonomy" id="1539"/>
    <lineage>
        <taxon>Bacteria</taxon>
        <taxon>Bacillati</taxon>
        <taxon>Bacillota</taxon>
        <taxon>Clostridia</taxon>
        <taxon>Eubacteriales</taxon>
        <taxon>Clostridiaceae</taxon>
        <taxon>Clostridium</taxon>
    </lineage>
</organism>
<dbReference type="EMBL" id="BAAACF010000012">
    <property type="protein sequence ID" value="GAA0730304.1"/>
    <property type="molecule type" value="Genomic_DNA"/>
</dbReference>
<dbReference type="Gene3D" id="3.40.50.360">
    <property type="match status" value="1"/>
</dbReference>
<keyword evidence="3" id="KW-1185">Reference proteome</keyword>
<accession>A0ABN1J6W2</accession>